<name>A0A1J5TSR6_9ARCH</name>
<gene>
    <name evidence="9" type="ORF">BEU00_03560</name>
</gene>
<dbReference type="AlphaFoldDB" id="A0A1J5TSR6"/>
<feature type="domain" description="DNA primase large subunit C-terminal" evidence="8">
    <location>
        <begin position="234"/>
        <end position="354"/>
    </location>
</feature>
<keyword evidence="6" id="KW-0408">Iron</keyword>
<evidence type="ECO:0000256" key="1">
    <source>
        <dbReference type="ARBA" id="ARBA00001966"/>
    </source>
</evidence>
<evidence type="ECO:0000313" key="9">
    <source>
        <dbReference type="EMBL" id="OIR23243.1"/>
    </source>
</evidence>
<dbReference type="GO" id="GO:1990077">
    <property type="term" value="C:primosome complex"/>
    <property type="evidence" value="ECO:0007669"/>
    <property type="project" value="UniProtKB-KW"/>
</dbReference>
<keyword evidence="2" id="KW-0004">4Fe-4S</keyword>
<evidence type="ECO:0000256" key="6">
    <source>
        <dbReference type="ARBA" id="ARBA00023004"/>
    </source>
</evidence>
<dbReference type="InterPro" id="IPR023642">
    <property type="entry name" value="DNA_primase_lsu_PriL"/>
</dbReference>
<evidence type="ECO:0000313" key="10">
    <source>
        <dbReference type="Proteomes" id="UP000183138"/>
    </source>
</evidence>
<protein>
    <recommendedName>
        <fullName evidence="8">DNA primase large subunit C-terminal domain-containing protein</fullName>
    </recommendedName>
</protein>
<organism evidence="9 10">
    <name type="scientific">Marine Group III euryarchaeote CG-Epi3</name>
    <dbReference type="NCBI Taxonomy" id="1888997"/>
    <lineage>
        <taxon>Archaea</taxon>
        <taxon>Methanobacteriati</taxon>
        <taxon>Thermoplasmatota</taxon>
        <taxon>Thermoplasmata</taxon>
        <taxon>Candidatus Thermoprofundales</taxon>
    </lineage>
</organism>
<proteinExistence type="inferred from homology"/>
<evidence type="ECO:0000256" key="4">
    <source>
        <dbReference type="ARBA" id="ARBA00022705"/>
    </source>
</evidence>
<sequence>MVEYWRYPFLPSANTYLEGLTLDSLLEDYFYSEARALAVARLETSATTGLIDVEGPPVNDEADIVLGYVISRLILAAADNQALINYVALSEARRAERYFESETDEDLVKVVNSLEIINVSLDGRKFSMNFVDYVKAASKLREGNWKLANRGVQEGIVTLDRETLVRLMREVIRQHLEELPEAPVEIKNKFEGPITELIGSVSKAFVERIGNLHNVVGERQAEAMKELGRFDLAKAPPCFNMNLLDLQAGVNLAHPSRFFITTFLSSLNQDSESVMRLFATAPDFKESFTRYQVEHISGKTSGTQYSPPKCDTLVSTGVCPGPNALCRLIKHPLSYYRVMAESERPTTTRIERILLATLDKDTYPKKLIDDNLEKLKDLDFTYSQDIKKVKLSAALKDNNPSIVEVKIAYFNGRTYSVDIPG</sequence>
<evidence type="ECO:0000256" key="3">
    <source>
        <dbReference type="ARBA" id="ARBA00022515"/>
    </source>
</evidence>
<feature type="non-terminal residue" evidence="9">
    <location>
        <position position="421"/>
    </location>
</feature>
<dbReference type="GO" id="GO:0046872">
    <property type="term" value="F:metal ion binding"/>
    <property type="evidence" value="ECO:0007669"/>
    <property type="project" value="UniProtKB-KW"/>
</dbReference>
<dbReference type="GO" id="GO:0003899">
    <property type="term" value="F:DNA-directed RNA polymerase activity"/>
    <property type="evidence" value="ECO:0007669"/>
    <property type="project" value="InterPro"/>
</dbReference>
<keyword evidence="4" id="KW-0235">DNA replication</keyword>
<accession>A0A1J5TSR6</accession>
<dbReference type="Pfam" id="PF04104">
    <property type="entry name" value="DNA_primase_lrg"/>
    <property type="match status" value="1"/>
</dbReference>
<reference evidence="9 10" key="1">
    <citation type="submission" date="2016-08" db="EMBL/GenBank/DDBJ databases">
        <title>New Insights into Marine Group III Euryarchaeota, from dark to light.</title>
        <authorList>
            <person name="Haro-Moreno J.M."/>
            <person name="Rodriguez-Valera F."/>
            <person name="Lopez-Garcia P."/>
            <person name="Moreira D."/>
            <person name="Martin-Cuadrado A.B."/>
        </authorList>
    </citation>
    <scope>NUCLEOTIDE SEQUENCE [LARGE SCALE GENOMIC DNA]</scope>
    <source>
        <strain evidence="9">CG-Epi3</strain>
    </source>
</reference>
<dbReference type="SUPFAM" id="SSF140914">
    <property type="entry name" value="PriB N-terminal domain-like"/>
    <property type="match status" value="1"/>
</dbReference>
<evidence type="ECO:0000256" key="7">
    <source>
        <dbReference type="ARBA" id="ARBA00023014"/>
    </source>
</evidence>
<comment type="caution">
    <text evidence="9">The sequence shown here is derived from an EMBL/GenBank/DDBJ whole genome shotgun (WGS) entry which is preliminary data.</text>
</comment>
<keyword evidence="7" id="KW-0411">Iron-sulfur</keyword>
<evidence type="ECO:0000256" key="2">
    <source>
        <dbReference type="ARBA" id="ARBA00022485"/>
    </source>
</evidence>
<dbReference type="Proteomes" id="UP000183138">
    <property type="component" value="Unassembled WGS sequence"/>
</dbReference>
<dbReference type="HAMAP" id="MF_00701">
    <property type="entry name" value="DNA_primase_lrg_arc"/>
    <property type="match status" value="1"/>
</dbReference>
<evidence type="ECO:0000256" key="5">
    <source>
        <dbReference type="ARBA" id="ARBA00022723"/>
    </source>
</evidence>
<keyword evidence="5" id="KW-0479">Metal-binding</keyword>
<dbReference type="EMBL" id="MIYY01000021">
    <property type="protein sequence ID" value="OIR23243.1"/>
    <property type="molecule type" value="Genomic_DNA"/>
</dbReference>
<dbReference type="CDD" id="cd06560">
    <property type="entry name" value="PriL"/>
    <property type="match status" value="1"/>
</dbReference>
<evidence type="ECO:0000259" key="8">
    <source>
        <dbReference type="Pfam" id="PF04104"/>
    </source>
</evidence>
<dbReference type="GO" id="GO:0006269">
    <property type="term" value="P:DNA replication, synthesis of primer"/>
    <property type="evidence" value="ECO:0007669"/>
    <property type="project" value="UniProtKB-KW"/>
</dbReference>
<dbReference type="InterPro" id="IPR058560">
    <property type="entry name" value="DNA_primase_C"/>
</dbReference>
<comment type="cofactor">
    <cofactor evidence="1">
        <name>[4Fe-4S] cluster</name>
        <dbReference type="ChEBI" id="CHEBI:49883"/>
    </cofactor>
</comment>
<dbReference type="GO" id="GO:0051539">
    <property type="term" value="F:4 iron, 4 sulfur cluster binding"/>
    <property type="evidence" value="ECO:0007669"/>
    <property type="project" value="UniProtKB-KW"/>
</dbReference>
<keyword evidence="3" id="KW-0639">Primosome</keyword>